<gene>
    <name evidence="1" type="ORF">SAMN06296058_1509</name>
</gene>
<sequence length="193" mass="21507">MKKLNLGLWLAVAITALLAGCVKYEPVRPPNIRVNPYPKTEHRAVLHVNDQLEAGLIVTAEVIYEMENRSPCVPLDQGRSLGGSRPMFGKTITVPINRIDDHTYEVRYYNDYLMDEDYYGLGKCHWTGHPILNVNHAGVDYIVTNNAKKTRGQSEEKICVPGTSTQGACAAPEYARAKDAEGAFHITLTSYKD</sequence>
<dbReference type="EMBL" id="FUZV01000001">
    <property type="protein sequence ID" value="SKC60528.1"/>
    <property type="molecule type" value="Genomic_DNA"/>
</dbReference>
<dbReference type="OrthoDB" id="6853546at2"/>
<reference evidence="1 2" key="1">
    <citation type="submission" date="2017-02" db="EMBL/GenBank/DDBJ databases">
        <authorList>
            <person name="Peterson S.W."/>
        </authorList>
    </citation>
    <scope>NUCLEOTIDE SEQUENCE [LARGE SCALE GENOMIC DNA]</scope>
    <source>
        <strain evidence="1 2">P15</strain>
    </source>
</reference>
<keyword evidence="2" id="KW-1185">Reference proteome</keyword>
<evidence type="ECO:0000313" key="2">
    <source>
        <dbReference type="Proteomes" id="UP000190341"/>
    </source>
</evidence>
<accession>A0A1T5KAQ6</accession>
<dbReference type="Proteomes" id="UP000190341">
    <property type="component" value="Unassembled WGS sequence"/>
</dbReference>
<evidence type="ECO:0000313" key="1">
    <source>
        <dbReference type="EMBL" id="SKC60528.1"/>
    </source>
</evidence>
<dbReference type="PROSITE" id="PS51257">
    <property type="entry name" value="PROKAR_LIPOPROTEIN"/>
    <property type="match status" value="1"/>
</dbReference>
<dbReference type="AlphaFoldDB" id="A0A1T5KAQ6"/>
<organism evidence="1 2">
    <name type="scientific">Pseudoxanthomonas indica</name>
    <dbReference type="NCBI Taxonomy" id="428993"/>
    <lineage>
        <taxon>Bacteria</taxon>
        <taxon>Pseudomonadati</taxon>
        <taxon>Pseudomonadota</taxon>
        <taxon>Gammaproteobacteria</taxon>
        <taxon>Lysobacterales</taxon>
        <taxon>Lysobacteraceae</taxon>
        <taxon>Pseudoxanthomonas</taxon>
    </lineage>
</organism>
<evidence type="ECO:0008006" key="3">
    <source>
        <dbReference type="Google" id="ProtNLM"/>
    </source>
</evidence>
<dbReference type="RefSeq" id="WP_079723803.1">
    <property type="nucleotide sequence ID" value="NZ_BMCL01000002.1"/>
</dbReference>
<name>A0A1T5KAQ6_9GAMM</name>
<proteinExistence type="predicted"/>
<protein>
    <recommendedName>
        <fullName evidence="3">Lipoprotein</fullName>
    </recommendedName>
</protein>